<dbReference type="Proteomes" id="UP000324222">
    <property type="component" value="Unassembled WGS sequence"/>
</dbReference>
<comment type="caution">
    <text evidence="1">The sequence shown here is derived from an EMBL/GenBank/DDBJ whole genome shotgun (WGS) entry which is preliminary data.</text>
</comment>
<proteinExistence type="predicted"/>
<sequence>MTTVDTVEARPCLAVAYASRSLALCSQSWWGATWFRPNYLRQFQRPSEGMRFRRTKENDAGTCLPGRAALEEQISGK</sequence>
<gene>
    <name evidence="1" type="ORF">E2C01_093149</name>
</gene>
<evidence type="ECO:0000313" key="1">
    <source>
        <dbReference type="EMBL" id="MPC97814.1"/>
    </source>
</evidence>
<organism evidence="1 2">
    <name type="scientific">Portunus trituberculatus</name>
    <name type="common">Swimming crab</name>
    <name type="synonym">Neptunus trituberculatus</name>
    <dbReference type="NCBI Taxonomy" id="210409"/>
    <lineage>
        <taxon>Eukaryota</taxon>
        <taxon>Metazoa</taxon>
        <taxon>Ecdysozoa</taxon>
        <taxon>Arthropoda</taxon>
        <taxon>Crustacea</taxon>
        <taxon>Multicrustacea</taxon>
        <taxon>Malacostraca</taxon>
        <taxon>Eumalacostraca</taxon>
        <taxon>Eucarida</taxon>
        <taxon>Decapoda</taxon>
        <taxon>Pleocyemata</taxon>
        <taxon>Brachyura</taxon>
        <taxon>Eubrachyura</taxon>
        <taxon>Portunoidea</taxon>
        <taxon>Portunidae</taxon>
        <taxon>Portuninae</taxon>
        <taxon>Portunus</taxon>
    </lineage>
</organism>
<dbReference type="AlphaFoldDB" id="A0A5B7JZS3"/>
<protein>
    <submittedName>
        <fullName evidence="1">Uncharacterized protein</fullName>
    </submittedName>
</protein>
<evidence type="ECO:0000313" key="2">
    <source>
        <dbReference type="Proteomes" id="UP000324222"/>
    </source>
</evidence>
<keyword evidence="2" id="KW-1185">Reference proteome</keyword>
<accession>A0A5B7JZS3</accession>
<reference evidence="1 2" key="1">
    <citation type="submission" date="2019-05" db="EMBL/GenBank/DDBJ databases">
        <title>Another draft genome of Portunus trituberculatus and its Hox gene families provides insights of decapod evolution.</title>
        <authorList>
            <person name="Jeong J.-H."/>
            <person name="Song I."/>
            <person name="Kim S."/>
            <person name="Choi T."/>
            <person name="Kim D."/>
            <person name="Ryu S."/>
            <person name="Kim W."/>
        </authorList>
    </citation>
    <scope>NUCLEOTIDE SEQUENCE [LARGE SCALE GENOMIC DNA]</scope>
    <source>
        <tissue evidence="1">Muscle</tissue>
    </source>
</reference>
<name>A0A5B7JZS3_PORTR</name>
<dbReference type="EMBL" id="VSRR010111560">
    <property type="protein sequence ID" value="MPC97814.1"/>
    <property type="molecule type" value="Genomic_DNA"/>
</dbReference>